<keyword evidence="4" id="KW-1185">Reference proteome</keyword>
<accession>A0ABR6NHU4</accession>
<name>A0ABR6NHU4_9SPHN</name>
<dbReference type="RefSeq" id="WP_184154839.1">
    <property type="nucleotide sequence ID" value="NZ_JACHKA010000001.1"/>
</dbReference>
<proteinExistence type="predicted"/>
<evidence type="ECO:0000259" key="2">
    <source>
        <dbReference type="Pfam" id="PF13577"/>
    </source>
</evidence>
<feature type="signal peptide" evidence="1">
    <location>
        <begin position="1"/>
        <end position="27"/>
    </location>
</feature>
<evidence type="ECO:0000313" key="3">
    <source>
        <dbReference type="EMBL" id="MBB5986854.1"/>
    </source>
</evidence>
<reference evidence="3 4" key="1">
    <citation type="submission" date="2020-08" db="EMBL/GenBank/DDBJ databases">
        <title>Exploring microbial biodiversity for novel pathways involved in the catabolism of aromatic compounds derived from lignin.</title>
        <authorList>
            <person name="Elkins J."/>
        </authorList>
    </citation>
    <scope>NUCLEOTIDE SEQUENCE [LARGE SCALE GENOMIC DNA]</scope>
    <source>
        <strain evidence="3 4">B1D3A</strain>
    </source>
</reference>
<gene>
    <name evidence="3" type="ORF">HNP60_002828</name>
</gene>
<feature type="domain" description="SnoaL-like" evidence="2">
    <location>
        <begin position="47"/>
        <end position="176"/>
    </location>
</feature>
<feature type="domain" description="SnoaL-like" evidence="2">
    <location>
        <begin position="240"/>
        <end position="363"/>
    </location>
</feature>
<feature type="chain" id="PRO_5045714430" description="SnoaL-like domain-containing protein" evidence="1">
    <location>
        <begin position="28"/>
        <end position="699"/>
    </location>
</feature>
<keyword evidence="1" id="KW-0732">Signal</keyword>
<dbReference type="InterPro" id="IPR037401">
    <property type="entry name" value="SnoaL-like"/>
</dbReference>
<protein>
    <recommendedName>
        <fullName evidence="2">SnoaL-like domain-containing protein</fullName>
    </recommendedName>
</protein>
<comment type="caution">
    <text evidence="3">The sequence shown here is derived from an EMBL/GenBank/DDBJ whole genome shotgun (WGS) entry which is preliminary data.</text>
</comment>
<dbReference type="SUPFAM" id="SSF54427">
    <property type="entry name" value="NTF2-like"/>
    <property type="match status" value="3"/>
</dbReference>
<organism evidence="3 4">
    <name type="scientific">Sphingobium lignivorans</name>
    <dbReference type="NCBI Taxonomy" id="2735886"/>
    <lineage>
        <taxon>Bacteria</taxon>
        <taxon>Pseudomonadati</taxon>
        <taxon>Pseudomonadota</taxon>
        <taxon>Alphaproteobacteria</taxon>
        <taxon>Sphingomonadales</taxon>
        <taxon>Sphingomonadaceae</taxon>
        <taxon>Sphingobium</taxon>
    </lineage>
</organism>
<feature type="domain" description="SnoaL-like" evidence="2">
    <location>
        <begin position="468"/>
        <end position="585"/>
    </location>
</feature>
<dbReference type="Proteomes" id="UP001138540">
    <property type="component" value="Unassembled WGS sequence"/>
</dbReference>
<dbReference type="Pfam" id="PF13577">
    <property type="entry name" value="SnoaL_4"/>
    <property type="match status" value="3"/>
</dbReference>
<evidence type="ECO:0000256" key="1">
    <source>
        <dbReference type="SAM" id="SignalP"/>
    </source>
</evidence>
<sequence length="699" mass="76569">MASRVLCLAALCLAPLGLAAGAMPAIAQEAAPTIAERAALLARDTQSVTALRDVRRLHIAYTQFAEVGLWDEMADLFAPDAEMIVGDRTMRGKAAIRQWIVRELGGGRAGLAPGEVRTLLPATPVASLGPDGTSAKIRWHELAMLGSQGGNARWTGGIYENDYVRRDGVWLIARMHYYPQFDGSYEEGWRNVEADLKVVPYHYTPRSAGIPIPELAAPAPLEDAAGTVAALDAPLTQMIAENAVRNLQNAYGYYVDRRMWDDVSDLFETDGTLDIAGLGAWNGQASIRRGLERQGPAGIGAGELNEHVQVAMIVTVDPDGTQARARGLELAMTGRNDDKGYWAVSIFENVYRKRDGIWRIAAMNLHPRFRADYEQGWAKSRLDPVPPAAAQAPDAPSAAPKGSVPAFSYMHPVTGKRIDLSGAVSREIAAAGAGQAPASTGSTALVDRLFEGERKVRLLHADIGAENVSNAFGNYIDDFEWKLLGDLFARKGAREMPYAGFYIGPDRITEAEVTKWGQRRSPRRSIPIHLRIQPVMNIAPDGRSARFRTRLFSIGSSYDRASTFSGGVYPNDQAVLEDGVWKLWSVAIDEFYYRSSSYAKGWTGVEAEPAEMKPNMLITAYPPDIPLTELGQRQQGYIPGSQMFNPYVFNGPAYPGYPSATPMWFSYVNPVSGRVPPHYWPDCVTCATHPDTRLDRNGY</sequence>
<dbReference type="InterPro" id="IPR032710">
    <property type="entry name" value="NTF2-like_dom_sf"/>
</dbReference>
<dbReference type="Gene3D" id="3.10.450.50">
    <property type="match status" value="3"/>
</dbReference>
<dbReference type="EMBL" id="JACHKA010000001">
    <property type="protein sequence ID" value="MBB5986854.1"/>
    <property type="molecule type" value="Genomic_DNA"/>
</dbReference>
<evidence type="ECO:0000313" key="4">
    <source>
        <dbReference type="Proteomes" id="UP001138540"/>
    </source>
</evidence>